<dbReference type="InterPro" id="IPR008966">
    <property type="entry name" value="Adhesion_dom_sf"/>
</dbReference>
<feature type="chain" id="PRO_5038417027" evidence="5">
    <location>
        <begin position="25"/>
        <end position="184"/>
    </location>
</feature>
<dbReference type="SUPFAM" id="SSF49401">
    <property type="entry name" value="Bacterial adhesins"/>
    <property type="match status" value="1"/>
</dbReference>
<dbReference type="InterPro" id="IPR000259">
    <property type="entry name" value="Adhesion_dom_fimbrial"/>
</dbReference>
<evidence type="ECO:0000256" key="5">
    <source>
        <dbReference type="SAM" id="SignalP"/>
    </source>
</evidence>
<organism evidence="7 8">
    <name type="scientific">Citrobacter amalonaticus</name>
    <dbReference type="NCBI Taxonomy" id="35703"/>
    <lineage>
        <taxon>Bacteria</taxon>
        <taxon>Pseudomonadati</taxon>
        <taxon>Pseudomonadota</taxon>
        <taxon>Gammaproteobacteria</taxon>
        <taxon>Enterobacterales</taxon>
        <taxon>Enterobacteriaceae</taxon>
        <taxon>Citrobacter</taxon>
    </lineage>
</organism>
<keyword evidence="3 5" id="KW-0732">Signal</keyword>
<dbReference type="AlphaFoldDB" id="A0A9C7V3M3"/>
<dbReference type="Pfam" id="PF00419">
    <property type="entry name" value="Fimbrial"/>
    <property type="match status" value="1"/>
</dbReference>
<dbReference type="GO" id="GO:0043709">
    <property type="term" value="P:cell adhesion involved in single-species biofilm formation"/>
    <property type="evidence" value="ECO:0007669"/>
    <property type="project" value="TreeGrafter"/>
</dbReference>
<evidence type="ECO:0000259" key="6">
    <source>
        <dbReference type="Pfam" id="PF00419"/>
    </source>
</evidence>
<protein>
    <submittedName>
        <fullName evidence="7">Fimbrial protein</fullName>
    </submittedName>
</protein>
<gene>
    <name evidence="7" type="ORF">JD854_RS15610</name>
</gene>
<evidence type="ECO:0000256" key="3">
    <source>
        <dbReference type="ARBA" id="ARBA00022729"/>
    </source>
</evidence>
<comment type="subcellular location">
    <subcellularLocation>
        <location evidence="1">Fimbrium</location>
    </subcellularLocation>
</comment>
<dbReference type="Gene3D" id="2.60.40.1090">
    <property type="entry name" value="Fimbrial-type adhesion domain"/>
    <property type="match status" value="1"/>
</dbReference>
<comment type="caution">
    <text evidence="7">The sequence shown here is derived from an EMBL/GenBank/DDBJ whole genome shotgun (WGS) entry which is preliminary data.</text>
</comment>
<feature type="signal peptide" evidence="5">
    <location>
        <begin position="1"/>
        <end position="24"/>
    </location>
</feature>
<evidence type="ECO:0000313" key="8">
    <source>
        <dbReference type="Proteomes" id="UP000862426"/>
    </source>
</evidence>
<dbReference type="PANTHER" id="PTHR33420">
    <property type="entry name" value="FIMBRIAL SUBUNIT ELFA-RELATED"/>
    <property type="match status" value="1"/>
</dbReference>
<dbReference type="PANTHER" id="PTHR33420:SF3">
    <property type="entry name" value="FIMBRIAL SUBUNIT ELFA"/>
    <property type="match status" value="1"/>
</dbReference>
<sequence length="184" mass="18621">MKKQALALFAASIIASATCASVQAASTLTVNGGNIKFMGSVVDAPCAVALESEDQIVKIEQVTLKSLGKKDAVSGQAKQFYVYLTNCDVSTYTNAAITFSGQTDAASTGSLANTAGSGGAVGVALRLFGPDGEKMDVNSGTASGTVPLSKGENTIPMSVDYLSTSDTPTAGAVEAVATFQIIYS</sequence>
<dbReference type="InterPro" id="IPR050263">
    <property type="entry name" value="Bact_Fimbrial_Adh_Pro"/>
</dbReference>
<dbReference type="GO" id="GO:0009289">
    <property type="term" value="C:pilus"/>
    <property type="evidence" value="ECO:0007669"/>
    <property type="project" value="UniProtKB-SubCell"/>
</dbReference>
<feature type="domain" description="Fimbrial-type adhesion" evidence="6">
    <location>
        <begin position="35"/>
        <end position="183"/>
    </location>
</feature>
<name>A0A9C7V3M3_CITAM</name>
<proteinExistence type="inferred from homology"/>
<evidence type="ECO:0000313" key="7">
    <source>
        <dbReference type="EMBL" id="HCD1256463.1"/>
    </source>
</evidence>
<accession>A0A9C7V3M3</accession>
<keyword evidence="4" id="KW-0281">Fimbrium</keyword>
<reference evidence="7" key="1">
    <citation type="journal article" date="2018" name="Genome Biol.">
        <title>SKESA: strategic k-mer extension for scrupulous assemblies.</title>
        <authorList>
            <person name="Souvorov A."/>
            <person name="Agarwala R."/>
            <person name="Lipman D.J."/>
        </authorList>
    </citation>
    <scope>NUCLEOTIDE SEQUENCE</scope>
    <source>
        <strain evidence="7">CAV1698</strain>
    </source>
</reference>
<evidence type="ECO:0000256" key="1">
    <source>
        <dbReference type="ARBA" id="ARBA00004561"/>
    </source>
</evidence>
<evidence type="ECO:0000256" key="4">
    <source>
        <dbReference type="ARBA" id="ARBA00023263"/>
    </source>
</evidence>
<evidence type="ECO:0000256" key="2">
    <source>
        <dbReference type="ARBA" id="ARBA00006671"/>
    </source>
</evidence>
<dbReference type="InterPro" id="IPR036937">
    <property type="entry name" value="Adhesion_dom_fimbrial_sf"/>
</dbReference>
<reference evidence="7" key="2">
    <citation type="submission" date="2022-05" db="EMBL/GenBank/DDBJ databases">
        <authorList>
            <consortium name="NCBI Pathogen Detection Project"/>
        </authorList>
    </citation>
    <scope>NUCLEOTIDE SEQUENCE</scope>
    <source>
        <strain evidence="7">CAV1698</strain>
    </source>
</reference>
<dbReference type="EMBL" id="DACYAJ020000019">
    <property type="protein sequence ID" value="HCD1256463.1"/>
    <property type="molecule type" value="Genomic_DNA"/>
</dbReference>
<dbReference type="Proteomes" id="UP000862426">
    <property type="component" value="Unassembled WGS sequence"/>
</dbReference>
<comment type="similarity">
    <text evidence="2">Belongs to the fimbrial protein family.</text>
</comment>